<evidence type="ECO:0000313" key="3">
    <source>
        <dbReference type="EMBL" id="TBN56564.1"/>
    </source>
</evidence>
<name>A0A4Q9GR87_9MICO</name>
<reference evidence="4" key="1">
    <citation type="submission" date="2019-02" db="EMBL/GenBank/DDBJ databases">
        <title>Glaciihabitans arcticus sp. nov., a psychrotolerant bacterium isolated from polar soil.</title>
        <authorList>
            <person name="Dahal R.H."/>
        </authorList>
    </citation>
    <scope>NUCLEOTIDE SEQUENCE [LARGE SCALE GENOMIC DNA]</scope>
    <source>
        <strain evidence="4">RP-3-7</strain>
    </source>
</reference>
<feature type="region of interest" description="Disordered" evidence="1">
    <location>
        <begin position="1"/>
        <end position="43"/>
    </location>
</feature>
<evidence type="ECO:0000256" key="2">
    <source>
        <dbReference type="SAM" id="Phobius"/>
    </source>
</evidence>
<dbReference type="RefSeq" id="WP_130980674.1">
    <property type="nucleotide sequence ID" value="NZ_SISG01000001.1"/>
</dbReference>
<dbReference type="EMBL" id="SISG01000001">
    <property type="protein sequence ID" value="TBN56564.1"/>
    <property type="molecule type" value="Genomic_DNA"/>
</dbReference>
<keyword evidence="2" id="KW-1133">Transmembrane helix</keyword>
<dbReference type="Proteomes" id="UP000294194">
    <property type="component" value="Unassembled WGS sequence"/>
</dbReference>
<gene>
    <name evidence="3" type="ORF">EYE40_03660</name>
</gene>
<keyword evidence="2" id="KW-0472">Membrane</keyword>
<protein>
    <submittedName>
        <fullName evidence="3">DUF3043 domain-containing protein</fullName>
    </submittedName>
</protein>
<proteinExistence type="predicted"/>
<keyword evidence="2" id="KW-0812">Transmembrane</keyword>
<dbReference type="Pfam" id="PF11241">
    <property type="entry name" value="DUF3043"/>
    <property type="match status" value="1"/>
</dbReference>
<evidence type="ECO:0000313" key="4">
    <source>
        <dbReference type="Proteomes" id="UP000294194"/>
    </source>
</evidence>
<evidence type="ECO:0000256" key="1">
    <source>
        <dbReference type="SAM" id="MobiDB-lite"/>
    </source>
</evidence>
<accession>A0A4Q9GR87</accession>
<comment type="caution">
    <text evidence="3">The sequence shown here is derived from an EMBL/GenBank/DDBJ whole genome shotgun (WGS) entry which is preliminary data.</text>
</comment>
<organism evidence="3 4">
    <name type="scientific">Glaciihabitans arcticus</name>
    <dbReference type="NCBI Taxonomy" id="2668039"/>
    <lineage>
        <taxon>Bacteria</taxon>
        <taxon>Bacillati</taxon>
        <taxon>Actinomycetota</taxon>
        <taxon>Actinomycetes</taxon>
        <taxon>Micrococcales</taxon>
        <taxon>Microbacteriaceae</taxon>
        <taxon>Glaciihabitans</taxon>
    </lineage>
</organism>
<keyword evidence="4" id="KW-1185">Reference proteome</keyword>
<feature type="transmembrane region" description="Helical" evidence="2">
    <location>
        <begin position="96"/>
        <end position="117"/>
    </location>
</feature>
<dbReference type="AlphaFoldDB" id="A0A4Q9GR87"/>
<sequence length="193" mass="21876">MAKNTQGTSNDEPSPDLTPDTLAGKGRPTPTRKEVEAARKRPLVTNDRAEGRKVAKAAMQIEREKQRIGYSNGVEKYMPLRDRGAQKRFIRDYVDARTSVGEFMLPILVVIIILSVFPQPEIALITIVLLWLFLLVAAVDIFFLGRSIRKRLGEKFGVSKVESGVRWYAGVRAMQLRQMRLPKPQQKRGDWPS</sequence>
<dbReference type="InterPro" id="IPR021403">
    <property type="entry name" value="DUF3043"/>
</dbReference>
<feature type="compositionally biased region" description="Polar residues" evidence="1">
    <location>
        <begin position="1"/>
        <end position="12"/>
    </location>
</feature>
<feature type="transmembrane region" description="Helical" evidence="2">
    <location>
        <begin position="123"/>
        <end position="145"/>
    </location>
</feature>